<gene>
    <name evidence="2" type="ORF">QYM36_011096</name>
</gene>
<sequence>MELRARQNVTDEVLLAKSCQPGLTTRSSSLTPTSQSVIREEKFTCHSFRHGLQTAWKKLKQHKRKDATQKRKPKKPYEQLGKTHF</sequence>
<accession>A0AA88HHW8</accession>
<dbReference type="Proteomes" id="UP001187531">
    <property type="component" value="Unassembled WGS sequence"/>
</dbReference>
<feature type="region of interest" description="Disordered" evidence="1">
    <location>
        <begin position="57"/>
        <end position="85"/>
    </location>
</feature>
<dbReference type="AlphaFoldDB" id="A0AA88HHW8"/>
<feature type="compositionally biased region" description="Basic residues" evidence="1">
    <location>
        <begin position="57"/>
        <end position="74"/>
    </location>
</feature>
<protein>
    <submittedName>
        <fullName evidence="2">Uncharacterized protein</fullName>
    </submittedName>
</protein>
<reference evidence="2" key="1">
    <citation type="submission" date="2023-07" db="EMBL/GenBank/DDBJ databases">
        <title>Chromosome-level genome assembly of Artemia franciscana.</title>
        <authorList>
            <person name="Jo E."/>
        </authorList>
    </citation>
    <scope>NUCLEOTIDE SEQUENCE</scope>
    <source>
        <tissue evidence="2">Whole body</tissue>
    </source>
</reference>
<dbReference type="EMBL" id="JAVRJZ010000015">
    <property type="protein sequence ID" value="KAK2712285.1"/>
    <property type="molecule type" value="Genomic_DNA"/>
</dbReference>
<name>A0AA88HHW8_ARTSF</name>
<keyword evidence="3" id="KW-1185">Reference proteome</keyword>
<comment type="caution">
    <text evidence="2">The sequence shown here is derived from an EMBL/GenBank/DDBJ whole genome shotgun (WGS) entry which is preliminary data.</text>
</comment>
<evidence type="ECO:0000313" key="3">
    <source>
        <dbReference type="Proteomes" id="UP001187531"/>
    </source>
</evidence>
<organism evidence="2 3">
    <name type="scientific">Artemia franciscana</name>
    <name type="common">Brine shrimp</name>
    <name type="synonym">Artemia sanfranciscana</name>
    <dbReference type="NCBI Taxonomy" id="6661"/>
    <lineage>
        <taxon>Eukaryota</taxon>
        <taxon>Metazoa</taxon>
        <taxon>Ecdysozoa</taxon>
        <taxon>Arthropoda</taxon>
        <taxon>Crustacea</taxon>
        <taxon>Branchiopoda</taxon>
        <taxon>Anostraca</taxon>
        <taxon>Artemiidae</taxon>
        <taxon>Artemia</taxon>
    </lineage>
</organism>
<proteinExistence type="predicted"/>
<evidence type="ECO:0000313" key="2">
    <source>
        <dbReference type="EMBL" id="KAK2712285.1"/>
    </source>
</evidence>
<evidence type="ECO:0000256" key="1">
    <source>
        <dbReference type="SAM" id="MobiDB-lite"/>
    </source>
</evidence>